<proteinExistence type="inferred from homology"/>
<protein>
    <recommendedName>
        <fullName evidence="3 9">Mediator of RNA polymerase II transcription subunit 14</fullName>
    </recommendedName>
    <alternativeName>
        <fullName evidence="8 9">Mediator complex subunit 14</fullName>
    </alternativeName>
</protein>
<evidence type="ECO:0000256" key="3">
    <source>
        <dbReference type="ARBA" id="ARBA00019619"/>
    </source>
</evidence>
<evidence type="ECO:0000313" key="14">
    <source>
        <dbReference type="WBParaSite" id="maker-uti_cns_0008187-snap-gene-0.5-mRNA-1"/>
    </source>
</evidence>
<comment type="subunit">
    <text evidence="9">Component of the Mediator complex.</text>
</comment>
<comment type="similarity">
    <text evidence="2 9">Belongs to the Mediator complex subunit 14 family.</text>
</comment>
<evidence type="ECO:0000259" key="11">
    <source>
        <dbReference type="Pfam" id="PF22981"/>
    </source>
</evidence>
<dbReference type="PANTHER" id="PTHR12809">
    <property type="entry name" value="MEDIATOR COMPLEX SUBUNIT"/>
    <property type="match status" value="1"/>
</dbReference>
<keyword evidence="7 9" id="KW-0539">Nucleus</keyword>
<dbReference type="Pfam" id="PF25065">
    <property type="entry name" value="RM3_Med14"/>
    <property type="match status" value="1"/>
</dbReference>
<keyword evidence="6 9" id="KW-0804">Transcription</keyword>
<evidence type="ECO:0000259" key="12">
    <source>
        <dbReference type="Pfam" id="PF25065"/>
    </source>
</evidence>
<dbReference type="GO" id="GO:0006357">
    <property type="term" value="P:regulation of transcription by RNA polymerase II"/>
    <property type="evidence" value="ECO:0007669"/>
    <property type="project" value="InterPro"/>
</dbReference>
<evidence type="ECO:0000256" key="8">
    <source>
        <dbReference type="ARBA" id="ARBA00032007"/>
    </source>
</evidence>
<dbReference type="Proteomes" id="UP000095280">
    <property type="component" value="Unplaced"/>
</dbReference>
<dbReference type="WBParaSite" id="maker-uti_cns_0008187-snap-gene-0.5-mRNA-1">
    <property type="protein sequence ID" value="maker-uti_cns_0008187-snap-gene-0.5-mRNA-1"/>
    <property type="gene ID" value="maker-uti_cns_0008187-snap-gene-0.5"/>
</dbReference>
<dbReference type="InterPro" id="IPR056879">
    <property type="entry name" value="RM3_Med14"/>
</dbReference>
<feature type="domain" description="Mediator of RNA polymerase II transcription subunit 14 RM3" evidence="12">
    <location>
        <begin position="368"/>
        <end position="462"/>
    </location>
</feature>
<dbReference type="PANTHER" id="PTHR12809:SF2">
    <property type="entry name" value="MEDIATOR OF RNA POLYMERASE II TRANSCRIPTION SUBUNIT 14"/>
    <property type="match status" value="1"/>
</dbReference>
<dbReference type="InterPro" id="IPR013947">
    <property type="entry name" value="Mediator_Med14"/>
</dbReference>
<dbReference type="Pfam" id="PF22981">
    <property type="entry name" value="RM2_Med14"/>
    <property type="match status" value="1"/>
</dbReference>
<evidence type="ECO:0000256" key="2">
    <source>
        <dbReference type="ARBA" id="ARBA00007813"/>
    </source>
</evidence>
<name>A0A1I8HUW1_9PLAT</name>
<reference evidence="14" key="1">
    <citation type="submission" date="2016-11" db="UniProtKB">
        <authorList>
            <consortium name="WormBaseParasite"/>
        </authorList>
    </citation>
    <scope>IDENTIFICATION</scope>
</reference>
<keyword evidence="5 9" id="KW-0010">Activator</keyword>
<feature type="domain" description="Mediator of RNA polymerase II transcription subunit 14 RM2" evidence="11">
    <location>
        <begin position="286"/>
        <end position="365"/>
    </location>
</feature>
<accession>A0A1I8HUW1</accession>
<dbReference type="GO" id="GO:0003712">
    <property type="term" value="F:transcription coregulator activity"/>
    <property type="evidence" value="ECO:0007669"/>
    <property type="project" value="UniProtKB-UniRule"/>
</dbReference>
<evidence type="ECO:0000256" key="1">
    <source>
        <dbReference type="ARBA" id="ARBA00004123"/>
    </source>
</evidence>
<dbReference type="InterPro" id="IPR055122">
    <property type="entry name" value="Med14_N"/>
</dbReference>
<evidence type="ECO:0000259" key="10">
    <source>
        <dbReference type="Pfam" id="PF08638"/>
    </source>
</evidence>
<evidence type="ECO:0000256" key="7">
    <source>
        <dbReference type="ARBA" id="ARBA00023242"/>
    </source>
</evidence>
<comment type="subcellular location">
    <subcellularLocation>
        <location evidence="1 9">Nucleus</location>
    </subcellularLocation>
</comment>
<dbReference type="Pfam" id="PF08638">
    <property type="entry name" value="Med14"/>
    <property type="match status" value="1"/>
</dbReference>
<comment type="function">
    <text evidence="9">Component of the Mediator complex, a coactivator involved in the regulated transcription of nearly all RNA polymerase II-dependent genes. Mediator functions as a bridge to convey information from gene-specific regulatory proteins to the basal RNA polymerase II transcription machinery. Mediator is recruited to promoters by direct interactions with regulatory proteins and serves as a scaffold for the assembly of a functional preinitiation complex with RNA polymerase II and the general transcription factors.</text>
</comment>
<evidence type="ECO:0000256" key="5">
    <source>
        <dbReference type="ARBA" id="ARBA00023159"/>
    </source>
</evidence>
<dbReference type="GO" id="GO:0070847">
    <property type="term" value="C:core mediator complex"/>
    <property type="evidence" value="ECO:0007669"/>
    <property type="project" value="TreeGrafter"/>
</dbReference>
<dbReference type="GO" id="GO:0016592">
    <property type="term" value="C:mediator complex"/>
    <property type="evidence" value="ECO:0007669"/>
    <property type="project" value="UniProtKB-UniRule"/>
</dbReference>
<feature type="domain" description="Mediator complex subunit MED14 N-terminal" evidence="10">
    <location>
        <begin position="12"/>
        <end position="202"/>
    </location>
</feature>
<evidence type="ECO:0000256" key="9">
    <source>
        <dbReference type="RuleBase" id="RU365082"/>
    </source>
</evidence>
<evidence type="ECO:0000256" key="6">
    <source>
        <dbReference type="ARBA" id="ARBA00023163"/>
    </source>
</evidence>
<keyword evidence="4 9" id="KW-0805">Transcription regulation</keyword>
<dbReference type="AlphaFoldDB" id="A0A1I8HUW1"/>
<keyword evidence="13" id="KW-1185">Reference proteome</keyword>
<evidence type="ECO:0000256" key="4">
    <source>
        <dbReference type="ARBA" id="ARBA00023015"/>
    </source>
</evidence>
<dbReference type="InterPro" id="IPR055113">
    <property type="entry name" value="Med14_RM2"/>
</dbReference>
<organism evidence="13 14">
    <name type="scientific">Macrostomum lignano</name>
    <dbReference type="NCBI Taxonomy" id="282301"/>
    <lineage>
        <taxon>Eukaryota</taxon>
        <taxon>Metazoa</taxon>
        <taxon>Spiralia</taxon>
        <taxon>Lophotrochozoa</taxon>
        <taxon>Platyhelminthes</taxon>
        <taxon>Rhabditophora</taxon>
        <taxon>Macrostomorpha</taxon>
        <taxon>Macrostomida</taxon>
        <taxon>Macrostomidae</taxon>
        <taxon>Macrostomum</taxon>
    </lineage>
</organism>
<sequence length="469" mass="53490">MMMLQPPVRQDMIPLARVIEFTCQKAYTDLNLLSELLHSKNDMERKIELVKYLSRVRYTLIRLLALVKWASGAGRVDQCDQIIAYLEEQSGLMFGTANWLMELAKGALTSARLPPFATIMAVDVFTQHTYTRLPACVKRLAGIPPAPIKPWEQRECLEQLDCLILYRLTITEIPTAMRQIKVYNGRAVLTVPHEFSVSLTLMSDSLSNPWRILNIKCLLRDLHTGRGKPLVHPLQMQWLHQRCQDRIISKDFDPRPPLVHLYDMLHSFCTFLQLDLLYEQACRLIRLRFGDLLAVEKYTAGSSLQLVYWRDLRRPATAGYRVRGHGLRLHTDPLDARRPICVTHFPDLPDSDATSIGRCIRSDELSLERLLDRTIQCRCRDLLYRAYKLLALLVAEPPARSAESLTLSLLQPAATHERLSIGVNAYRGLYSVRLPASGGRPCPHVAELEDRLNEDQPSLRRVALALAGL</sequence>
<evidence type="ECO:0000313" key="13">
    <source>
        <dbReference type="Proteomes" id="UP000095280"/>
    </source>
</evidence>